<dbReference type="PANTHER" id="PTHR36978">
    <property type="entry name" value="P-LOOP CONTAINING NUCLEOTIDE TRIPHOSPHATE HYDROLASE"/>
    <property type="match status" value="1"/>
</dbReference>
<gene>
    <name evidence="1" type="ORF">ECPE_LOCUS12544</name>
</gene>
<proteinExistence type="predicted"/>
<dbReference type="Gene3D" id="3.40.50.300">
    <property type="entry name" value="P-loop containing nucleotide triphosphate hydrolases"/>
    <property type="match status" value="1"/>
</dbReference>
<reference evidence="3" key="1">
    <citation type="submission" date="2016-06" db="UniProtKB">
        <authorList>
            <consortium name="WormBaseParasite"/>
        </authorList>
    </citation>
    <scope>IDENTIFICATION</scope>
</reference>
<dbReference type="WBParaSite" id="ECPE_0001258001-mRNA-1">
    <property type="protein sequence ID" value="ECPE_0001258001-mRNA-1"/>
    <property type="gene ID" value="ECPE_0001258001"/>
</dbReference>
<dbReference type="OrthoDB" id="272681at2759"/>
<evidence type="ECO:0000313" key="2">
    <source>
        <dbReference type="Proteomes" id="UP000272942"/>
    </source>
</evidence>
<dbReference type="EMBL" id="UZAN01053069">
    <property type="protein sequence ID" value="VDP89816.1"/>
    <property type="molecule type" value="Genomic_DNA"/>
</dbReference>
<name>A0A183B009_9TREM</name>
<dbReference type="InterPro" id="IPR040632">
    <property type="entry name" value="Sulfotransfer_4"/>
</dbReference>
<dbReference type="AlphaFoldDB" id="A0A183B009"/>
<protein>
    <submittedName>
        <fullName evidence="3">Sulfotransferase family protein</fullName>
    </submittedName>
</protein>
<reference evidence="1 2" key="2">
    <citation type="submission" date="2018-11" db="EMBL/GenBank/DDBJ databases">
        <authorList>
            <consortium name="Pathogen Informatics"/>
        </authorList>
    </citation>
    <scope>NUCLEOTIDE SEQUENCE [LARGE SCALE GENOMIC DNA]</scope>
    <source>
        <strain evidence="1 2">Egypt</strain>
    </source>
</reference>
<dbReference type="SUPFAM" id="SSF52540">
    <property type="entry name" value="P-loop containing nucleoside triphosphate hydrolases"/>
    <property type="match status" value="1"/>
</dbReference>
<evidence type="ECO:0000313" key="3">
    <source>
        <dbReference type="WBParaSite" id="ECPE_0001258001-mRNA-1"/>
    </source>
</evidence>
<dbReference type="Pfam" id="PF17784">
    <property type="entry name" value="Sulfotransfer_4"/>
    <property type="match status" value="1"/>
</dbReference>
<dbReference type="PANTHER" id="PTHR36978:SF4">
    <property type="entry name" value="P-LOOP CONTAINING NUCLEOSIDE TRIPHOSPHATE HYDROLASE PROTEIN"/>
    <property type="match status" value="1"/>
</dbReference>
<organism evidence="3">
    <name type="scientific">Echinostoma caproni</name>
    <dbReference type="NCBI Taxonomy" id="27848"/>
    <lineage>
        <taxon>Eukaryota</taxon>
        <taxon>Metazoa</taxon>
        <taxon>Spiralia</taxon>
        <taxon>Lophotrochozoa</taxon>
        <taxon>Platyhelminthes</taxon>
        <taxon>Trematoda</taxon>
        <taxon>Digenea</taxon>
        <taxon>Plagiorchiida</taxon>
        <taxon>Echinostomata</taxon>
        <taxon>Echinostomatoidea</taxon>
        <taxon>Echinostomatidae</taxon>
        <taxon>Echinostoma</taxon>
    </lineage>
</organism>
<dbReference type="Proteomes" id="UP000272942">
    <property type="component" value="Unassembled WGS sequence"/>
</dbReference>
<sequence length="231" mass="26478">MRIFYYDPPACDADGPLLVIGLGVSRTGTLSLKMALELLLGQPCYHSLEISQNHRVHAVRWCKILERLKQDPEATITADEIQPFFKGYRAATGHPACAMHRQLMEVYPESKFILPYRDSRSWLRSIRETVMPHKAHFPPNCIGRLGERILFGAKFMHMNLLSLHYAMGWGVDLTNDSQCALAFELRAEEIIQTIPEERLLIYRMADGWEPLCRFLNMPVPNIAFPQLCAFC</sequence>
<accession>A0A183B009</accession>
<evidence type="ECO:0000313" key="1">
    <source>
        <dbReference type="EMBL" id="VDP89816.1"/>
    </source>
</evidence>
<dbReference type="InterPro" id="IPR027417">
    <property type="entry name" value="P-loop_NTPase"/>
</dbReference>
<keyword evidence="2" id="KW-1185">Reference proteome</keyword>